<dbReference type="InterPro" id="IPR004358">
    <property type="entry name" value="Sig_transdc_His_kin-like_C"/>
</dbReference>
<dbReference type="InterPro" id="IPR001610">
    <property type="entry name" value="PAC"/>
</dbReference>
<feature type="modified residue" description="4-aspartylphosphate" evidence="6">
    <location>
        <position position="716"/>
    </location>
</feature>
<accession>A0A2U2MX22</accession>
<dbReference type="SMART" id="SM00388">
    <property type="entry name" value="HisKA"/>
    <property type="match status" value="1"/>
</dbReference>
<dbReference type="InterPro" id="IPR013655">
    <property type="entry name" value="PAS_fold_3"/>
</dbReference>
<keyword evidence="4" id="KW-0808">Transferase</keyword>
<reference evidence="13 14" key="1">
    <citation type="submission" date="2018-05" db="EMBL/GenBank/DDBJ databases">
        <title>Spiribacter halobius sp. nov., a moderately halophilic bacterium isolated from marine solar saltern.</title>
        <authorList>
            <person name="Zheng W.-S."/>
            <person name="Lu D.-C."/>
            <person name="Du Z.-J."/>
        </authorList>
    </citation>
    <scope>NUCLEOTIDE SEQUENCE [LARGE SCALE GENOMIC DNA]</scope>
    <source>
        <strain evidence="13 14">E85</strain>
    </source>
</reference>
<feature type="domain" description="Response regulatory" evidence="10">
    <location>
        <begin position="666"/>
        <end position="782"/>
    </location>
</feature>
<dbReference type="EMBL" id="QFFI01000036">
    <property type="protein sequence ID" value="PWG61407.1"/>
    <property type="molecule type" value="Genomic_DNA"/>
</dbReference>
<protein>
    <recommendedName>
        <fullName evidence="2">histidine kinase</fullName>
        <ecNumber evidence="2">2.7.13.3</ecNumber>
    </recommendedName>
</protein>
<evidence type="ECO:0000259" key="11">
    <source>
        <dbReference type="PROSITE" id="PS50112"/>
    </source>
</evidence>
<dbReference type="NCBIfam" id="TIGR00229">
    <property type="entry name" value="sensory_box"/>
    <property type="match status" value="2"/>
</dbReference>
<dbReference type="Gene3D" id="3.30.450.20">
    <property type="entry name" value="PAS domain"/>
    <property type="match status" value="2"/>
</dbReference>
<dbReference type="PRINTS" id="PR00344">
    <property type="entry name" value="BCTRLSENSOR"/>
</dbReference>
<dbReference type="Gene3D" id="3.30.565.10">
    <property type="entry name" value="Histidine kinase-like ATPase, C-terminal domain"/>
    <property type="match status" value="1"/>
</dbReference>
<dbReference type="SUPFAM" id="SSF55781">
    <property type="entry name" value="GAF domain-like"/>
    <property type="match status" value="1"/>
</dbReference>
<dbReference type="PROSITE" id="PS50112">
    <property type="entry name" value="PAS"/>
    <property type="match status" value="1"/>
</dbReference>
<dbReference type="PROSITE" id="PS50109">
    <property type="entry name" value="HIS_KIN"/>
    <property type="match status" value="1"/>
</dbReference>
<feature type="coiled-coil region" evidence="7">
    <location>
        <begin position="122"/>
        <end position="151"/>
    </location>
</feature>
<dbReference type="SMART" id="SM00448">
    <property type="entry name" value="REC"/>
    <property type="match status" value="1"/>
</dbReference>
<evidence type="ECO:0000259" key="10">
    <source>
        <dbReference type="PROSITE" id="PS50110"/>
    </source>
</evidence>
<dbReference type="SMART" id="SM00086">
    <property type="entry name" value="PAC"/>
    <property type="match status" value="2"/>
</dbReference>
<evidence type="ECO:0000256" key="6">
    <source>
        <dbReference type="PROSITE-ProRule" id="PRU00169"/>
    </source>
</evidence>
<dbReference type="PANTHER" id="PTHR43065">
    <property type="entry name" value="SENSOR HISTIDINE KINASE"/>
    <property type="match status" value="1"/>
</dbReference>
<dbReference type="Pfam" id="PF02518">
    <property type="entry name" value="HATPase_c"/>
    <property type="match status" value="1"/>
</dbReference>
<dbReference type="EC" id="2.7.13.3" evidence="2"/>
<dbReference type="InterPro" id="IPR003661">
    <property type="entry name" value="HisK_dim/P_dom"/>
</dbReference>
<dbReference type="InterPro" id="IPR005467">
    <property type="entry name" value="His_kinase_dom"/>
</dbReference>
<dbReference type="CDD" id="cd00082">
    <property type="entry name" value="HisKA"/>
    <property type="match status" value="1"/>
</dbReference>
<dbReference type="InterPro" id="IPR035965">
    <property type="entry name" value="PAS-like_dom_sf"/>
</dbReference>
<feature type="domain" description="Histidine kinase" evidence="9">
    <location>
        <begin position="434"/>
        <end position="644"/>
    </location>
</feature>
<dbReference type="Pfam" id="PF13185">
    <property type="entry name" value="GAF_2"/>
    <property type="match status" value="1"/>
</dbReference>
<dbReference type="SMART" id="SM00091">
    <property type="entry name" value="PAS"/>
    <property type="match status" value="1"/>
</dbReference>
<dbReference type="CDD" id="cd00130">
    <property type="entry name" value="PAS"/>
    <property type="match status" value="2"/>
</dbReference>
<dbReference type="SUPFAM" id="SSF47384">
    <property type="entry name" value="Homodimeric domain of signal transducing histidine kinase"/>
    <property type="match status" value="1"/>
</dbReference>
<dbReference type="Gene3D" id="3.30.450.40">
    <property type="match status" value="1"/>
</dbReference>
<evidence type="ECO:0000256" key="5">
    <source>
        <dbReference type="ARBA" id="ARBA00022777"/>
    </source>
</evidence>
<feature type="domain" description="PAC" evidence="12">
    <location>
        <begin position="85"/>
        <end position="137"/>
    </location>
</feature>
<evidence type="ECO:0000256" key="7">
    <source>
        <dbReference type="SAM" id="Coils"/>
    </source>
</evidence>
<comment type="catalytic activity">
    <reaction evidence="1">
        <text>ATP + protein L-histidine = ADP + protein N-phospho-L-histidine.</text>
        <dbReference type="EC" id="2.7.13.3"/>
    </reaction>
</comment>
<dbReference type="RefSeq" id="WP_109679965.1">
    <property type="nucleotide sequence ID" value="NZ_CP086615.1"/>
</dbReference>
<name>A0A2U2MX22_9GAMM</name>
<dbReference type="InterPro" id="IPR001789">
    <property type="entry name" value="Sig_transdc_resp-reg_receiver"/>
</dbReference>
<sequence>MTTAGGGEADATWLLAVAGRVARIGGWRVELGESVVRWSDEVAAIHGSAPGAWPTLDEAFTFYRPGSRERIEQCFRACAETGTPYDEELELRRVDGTRVWVRAIGEAVRDVEGRIVAVQGALQDITERREAEALERRRARQRSEMLDILQEMAATHLEGRPLLERMAERCQRLFQADGAAVDRLEGEELVYQAATGIVAPHVGLRLPISGSLSGAAILANRQLVTRDADNDPRLDPAPFRAVGVRSLATSVLRVHGEALGTLKVMAAACDAFTETDAAQLQLLAEAFAALIQRREADARARGQAELLEQVQEAIVVKAMDGRVRYWNRGAARMYGYDPADAVGKDYGALVGPGPLDDPAGAAALRQGGDWRGRLHQQRRDGRPVVVEGHWSVVSDARGGERLLGVLTDITERLALEEQLRQSQRLEAVGQLTGGVAHDFNNLLTVILANAELLLDTIPPGSEGRESAEVITRAAERGGDLIQRLLTFARRQPLDPRAVDLNPLLEGLHGLLRRTLAANIALRLVPAPQPAVAWVDPHQLEAALLNICLNARDAMAEGGELLIEVQPDDGEGMLSVIVKDTGTGIDPADLERVFDPFFTTKAKGQGTGLGLSMVYGFVIQSGGRVSIDSRPEEGTCVTLTLPSAGGARPAPKMSAADEESTARGGERILLVEDDELVCQHVEILLRALGYEVVTAHNGPQALAKLEAGEAVDLLFTDVIMPGGMNGRELAAAAQRLRPDLPVLYSSGYPDGALGSDGRLEEGVALLPKPYRRAELAAKLREVLGRRAP</sequence>
<dbReference type="Pfam" id="PF00072">
    <property type="entry name" value="Response_reg"/>
    <property type="match status" value="1"/>
</dbReference>
<dbReference type="AlphaFoldDB" id="A0A2U2MX22"/>
<dbReference type="InterPro" id="IPR036097">
    <property type="entry name" value="HisK_dim/P_sf"/>
</dbReference>
<evidence type="ECO:0000259" key="9">
    <source>
        <dbReference type="PROSITE" id="PS50109"/>
    </source>
</evidence>
<dbReference type="Pfam" id="PF13426">
    <property type="entry name" value="PAS_9"/>
    <property type="match status" value="1"/>
</dbReference>
<dbReference type="InterPro" id="IPR011006">
    <property type="entry name" value="CheY-like_superfamily"/>
</dbReference>
<proteinExistence type="predicted"/>
<dbReference type="Pfam" id="PF00512">
    <property type="entry name" value="HisKA"/>
    <property type="match status" value="1"/>
</dbReference>
<comment type="caution">
    <text evidence="13">The sequence shown here is derived from an EMBL/GenBank/DDBJ whole genome shotgun (WGS) entry which is preliminary data.</text>
</comment>
<dbReference type="OrthoDB" id="1931120at2"/>
<dbReference type="PROSITE" id="PS50110">
    <property type="entry name" value="RESPONSE_REGULATORY"/>
    <property type="match status" value="1"/>
</dbReference>
<dbReference type="InterPro" id="IPR036890">
    <property type="entry name" value="HATPase_C_sf"/>
</dbReference>
<dbReference type="InterPro" id="IPR003018">
    <property type="entry name" value="GAF"/>
</dbReference>
<dbReference type="Proteomes" id="UP000245474">
    <property type="component" value="Unassembled WGS sequence"/>
</dbReference>
<dbReference type="InterPro" id="IPR003594">
    <property type="entry name" value="HATPase_dom"/>
</dbReference>
<dbReference type="Gene3D" id="1.10.287.130">
    <property type="match status" value="1"/>
</dbReference>
<dbReference type="Gene3D" id="2.10.70.100">
    <property type="match status" value="1"/>
</dbReference>
<dbReference type="InterPro" id="IPR000700">
    <property type="entry name" value="PAS-assoc_C"/>
</dbReference>
<feature type="domain" description="PAS" evidence="11">
    <location>
        <begin position="299"/>
        <end position="352"/>
    </location>
</feature>
<dbReference type="PANTHER" id="PTHR43065:SF42">
    <property type="entry name" value="TWO-COMPONENT SENSOR PPRA"/>
    <property type="match status" value="1"/>
</dbReference>
<dbReference type="SMART" id="SM00065">
    <property type="entry name" value="GAF"/>
    <property type="match status" value="1"/>
</dbReference>
<keyword evidence="7" id="KW-0175">Coiled coil</keyword>
<dbReference type="SUPFAM" id="SSF52172">
    <property type="entry name" value="CheY-like"/>
    <property type="match status" value="1"/>
</dbReference>
<evidence type="ECO:0000313" key="14">
    <source>
        <dbReference type="Proteomes" id="UP000245474"/>
    </source>
</evidence>
<evidence type="ECO:0000313" key="13">
    <source>
        <dbReference type="EMBL" id="PWG61407.1"/>
    </source>
</evidence>
<dbReference type="Gene3D" id="3.40.50.2300">
    <property type="match status" value="1"/>
</dbReference>
<dbReference type="SUPFAM" id="SSF55874">
    <property type="entry name" value="ATPase domain of HSP90 chaperone/DNA topoisomerase II/histidine kinase"/>
    <property type="match status" value="1"/>
</dbReference>
<dbReference type="InterPro" id="IPR029016">
    <property type="entry name" value="GAF-like_dom_sf"/>
</dbReference>
<dbReference type="PROSITE" id="PS50113">
    <property type="entry name" value="PAC"/>
    <property type="match status" value="2"/>
</dbReference>
<feature type="domain" description="PAC" evidence="12">
    <location>
        <begin position="368"/>
        <end position="421"/>
    </location>
</feature>
<dbReference type="SUPFAM" id="SSF55785">
    <property type="entry name" value="PYP-like sensor domain (PAS domain)"/>
    <property type="match status" value="2"/>
</dbReference>
<keyword evidence="3 6" id="KW-0597">Phosphoprotein</keyword>
<dbReference type="GO" id="GO:0000155">
    <property type="term" value="F:phosphorelay sensor kinase activity"/>
    <property type="evidence" value="ECO:0007669"/>
    <property type="project" value="InterPro"/>
</dbReference>
<evidence type="ECO:0000256" key="8">
    <source>
        <dbReference type="SAM" id="MobiDB-lite"/>
    </source>
</evidence>
<evidence type="ECO:0000259" key="12">
    <source>
        <dbReference type="PROSITE" id="PS50113"/>
    </source>
</evidence>
<evidence type="ECO:0000256" key="1">
    <source>
        <dbReference type="ARBA" id="ARBA00000085"/>
    </source>
</evidence>
<dbReference type="SMART" id="SM00387">
    <property type="entry name" value="HATPase_c"/>
    <property type="match status" value="1"/>
</dbReference>
<keyword evidence="5" id="KW-0418">Kinase</keyword>
<dbReference type="InterPro" id="IPR000014">
    <property type="entry name" value="PAS"/>
</dbReference>
<evidence type="ECO:0000256" key="3">
    <source>
        <dbReference type="ARBA" id="ARBA00022553"/>
    </source>
</evidence>
<evidence type="ECO:0000256" key="2">
    <source>
        <dbReference type="ARBA" id="ARBA00012438"/>
    </source>
</evidence>
<dbReference type="Pfam" id="PF08447">
    <property type="entry name" value="PAS_3"/>
    <property type="match status" value="1"/>
</dbReference>
<keyword evidence="14" id="KW-1185">Reference proteome</keyword>
<feature type="region of interest" description="Disordered" evidence="8">
    <location>
        <begin position="639"/>
        <end position="658"/>
    </location>
</feature>
<organism evidence="13 14">
    <name type="scientific">Sediminicurvatus halobius</name>
    <dbReference type="NCBI Taxonomy" id="2182432"/>
    <lineage>
        <taxon>Bacteria</taxon>
        <taxon>Pseudomonadati</taxon>
        <taxon>Pseudomonadota</taxon>
        <taxon>Gammaproteobacteria</taxon>
        <taxon>Chromatiales</taxon>
        <taxon>Ectothiorhodospiraceae</taxon>
        <taxon>Sediminicurvatus</taxon>
    </lineage>
</organism>
<gene>
    <name evidence="13" type="ORF">DEM34_16700</name>
</gene>
<evidence type="ECO:0000256" key="4">
    <source>
        <dbReference type="ARBA" id="ARBA00022679"/>
    </source>
</evidence>